<dbReference type="PANTHER" id="PTHR45932">
    <property type="entry name" value="PATELLIN-1"/>
    <property type="match status" value="1"/>
</dbReference>
<protein>
    <submittedName>
        <fullName evidence="2">Uncharacterized protein</fullName>
    </submittedName>
</protein>
<dbReference type="Proteomes" id="UP001652660">
    <property type="component" value="Chromosome 1e"/>
</dbReference>
<dbReference type="PANTHER" id="PTHR45932:SF2">
    <property type="entry name" value="PATELLIN-4"/>
    <property type="match status" value="1"/>
</dbReference>
<gene>
    <name evidence="2" type="primary">LOC140020560</name>
</gene>
<name>A0ABM4W7B4_COFAR</name>
<dbReference type="RefSeq" id="XP_071927672.1">
    <property type="nucleotide sequence ID" value="XM_072071571.1"/>
</dbReference>
<organism evidence="1 2">
    <name type="scientific">Coffea arabica</name>
    <name type="common">Arabian coffee</name>
    <dbReference type="NCBI Taxonomy" id="13443"/>
    <lineage>
        <taxon>Eukaryota</taxon>
        <taxon>Viridiplantae</taxon>
        <taxon>Streptophyta</taxon>
        <taxon>Embryophyta</taxon>
        <taxon>Tracheophyta</taxon>
        <taxon>Spermatophyta</taxon>
        <taxon>Magnoliopsida</taxon>
        <taxon>eudicotyledons</taxon>
        <taxon>Gunneridae</taxon>
        <taxon>Pentapetalae</taxon>
        <taxon>asterids</taxon>
        <taxon>lamiids</taxon>
        <taxon>Gentianales</taxon>
        <taxon>Rubiaceae</taxon>
        <taxon>Ixoroideae</taxon>
        <taxon>Gardenieae complex</taxon>
        <taxon>Bertiereae - Coffeeae clade</taxon>
        <taxon>Coffeeae</taxon>
        <taxon>Coffea</taxon>
    </lineage>
</organism>
<dbReference type="Gene3D" id="3.40.525.10">
    <property type="entry name" value="CRAL-TRIO lipid binding domain"/>
    <property type="match status" value="1"/>
</dbReference>
<evidence type="ECO:0000313" key="1">
    <source>
        <dbReference type="Proteomes" id="UP001652660"/>
    </source>
</evidence>
<accession>A0ABM4W7B4</accession>
<proteinExistence type="predicted"/>
<reference evidence="2" key="2">
    <citation type="submission" date="2025-08" db="UniProtKB">
        <authorList>
            <consortium name="RefSeq"/>
        </authorList>
    </citation>
    <scope>IDENTIFICATION</scope>
    <source>
        <tissue evidence="2">Leaves</tissue>
    </source>
</reference>
<evidence type="ECO:0000313" key="2">
    <source>
        <dbReference type="RefSeq" id="XP_071927672.1"/>
    </source>
</evidence>
<keyword evidence="1" id="KW-1185">Reference proteome</keyword>
<dbReference type="InterPro" id="IPR044834">
    <property type="entry name" value="PATL"/>
</dbReference>
<dbReference type="GeneID" id="140020560"/>
<reference evidence="1" key="1">
    <citation type="journal article" date="2025" name="Foods">
        <title>Unveiling the Microbial Signatures of Arabica Coffee Cherries: Insights into Ripeness Specific Diversity, Functional Traits, and Implications for Quality and Safety.</title>
        <authorList>
            <consortium name="RefSeq"/>
            <person name="Tenea G.N."/>
            <person name="Cifuentes V."/>
            <person name="Reyes P."/>
            <person name="Cevallos-Vallejos M."/>
        </authorList>
    </citation>
    <scope>NUCLEOTIDE SEQUENCE [LARGE SCALE GENOMIC DNA]</scope>
</reference>
<dbReference type="SUPFAM" id="SSF52087">
    <property type="entry name" value="CRAL/TRIO domain"/>
    <property type="match status" value="1"/>
</dbReference>
<sequence>MVEKSSSYREESNFPYDLKKFEKKALNDLKSKLEEAILGNKLFKKEVAKEAPKESPKKEGEMKHTRSRWPLCFLHSIQMPCLKFWCIGSSRQILLLHVKIAPSNLYSVSQPDSIDNNHDSRLHQIYGVMTLLFLSGNQQILDDEELYKKTFGTEEKRIQFLRWRVQLMEKGIQKLDFKPGGVNSLLQINDPKNSPEPSRKEVPVATKQVVLLLQDNYPEFAAKNMLLSFCVFFSMNV</sequence>
<dbReference type="InterPro" id="IPR036865">
    <property type="entry name" value="CRAL-TRIO_dom_sf"/>
</dbReference>